<dbReference type="Gene3D" id="2.60.34.30">
    <property type="entry name" value="Competence, DNA-entry nuclease inhibitor, ComJ"/>
    <property type="match status" value="1"/>
</dbReference>
<reference evidence="1 2" key="1">
    <citation type="journal article" date="2013" name="Int. J. Syst. Evol. Microbiol.">
        <title>Sphingomonas kyungheensis sp. nov., a bacterium with ginsenoside-converting activity isolated from soil of a ginseng field.</title>
        <authorList>
            <person name="Son H.M."/>
            <person name="Yang J.E."/>
            <person name="Park Y."/>
            <person name="Han C.K."/>
            <person name="Kim S.G."/>
            <person name="Kook M."/>
            <person name="Yi T.H."/>
        </authorList>
    </citation>
    <scope>NUCLEOTIDE SEQUENCE [LARGE SCALE GENOMIC DNA]</scope>
    <source>
        <strain evidence="1 2">LMG 26582</strain>
    </source>
</reference>
<sequence length="163" mass="18267">MRGQYRIFADYHQFYLWDQLHGSNTLIDFTEEDCLRRVAVAAHVIAIQPDRNMTVPVEIGLLDRPSAEPFDAWDHVVEASLAVPSGILECHECTGGSIDRWRVTPGPYRVRACFGGLGTIDAFGIEGGDHYRVDVWPAPLAPVVLLKDYGPRRVWIEAGDHPL</sequence>
<gene>
    <name evidence="1" type="ORF">V8201_03215</name>
</gene>
<accession>A0ABU8GZ05</accession>
<dbReference type="EMBL" id="JBBBDM010000001">
    <property type="protein sequence ID" value="MEI5686083.1"/>
    <property type="molecule type" value="Genomic_DNA"/>
</dbReference>
<protein>
    <submittedName>
        <fullName evidence="1">Uncharacterized protein</fullName>
    </submittedName>
</protein>
<name>A0ABU8GZ05_9SPHN</name>
<dbReference type="RefSeq" id="WP_336544462.1">
    <property type="nucleotide sequence ID" value="NZ_JBBBDM010000001.1"/>
</dbReference>
<keyword evidence="2" id="KW-1185">Reference proteome</keyword>
<dbReference type="Proteomes" id="UP001367771">
    <property type="component" value="Unassembled WGS sequence"/>
</dbReference>
<proteinExistence type="predicted"/>
<comment type="caution">
    <text evidence="1">The sequence shown here is derived from an EMBL/GenBank/DDBJ whole genome shotgun (WGS) entry which is preliminary data.</text>
</comment>
<organism evidence="1 2">
    <name type="scientific">Sphingomonas kyungheensis</name>
    <dbReference type="NCBI Taxonomy" id="1069987"/>
    <lineage>
        <taxon>Bacteria</taxon>
        <taxon>Pseudomonadati</taxon>
        <taxon>Pseudomonadota</taxon>
        <taxon>Alphaproteobacteria</taxon>
        <taxon>Sphingomonadales</taxon>
        <taxon>Sphingomonadaceae</taxon>
        <taxon>Sphingomonas</taxon>
    </lineage>
</organism>
<evidence type="ECO:0000313" key="2">
    <source>
        <dbReference type="Proteomes" id="UP001367771"/>
    </source>
</evidence>
<dbReference type="InterPro" id="IPR038691">
    <property type="entry name" value="ComJ_sf"/>
</dbReference>
<evidence type="ECO:0000313" key="1">
    <source>
        <dbReference type="EMBL" id="MEI5686083.1"/>
    </source>
</evidence>